<accession>A0A931FXD1</accession>
<gene>
    <name evidence="1" type="ORF">I4J89_04525</name>
</gene>
<evidence type="ECO:0008006" key="3">
    <source>
        <dbReference type="Google" id="ProtNLM"/>
    </source>
</evidence>
<keyword evidence="2" id="KW-1185">Reference proteome</keyword>
<dbReference type="Proteomes" id="UP000598146">
    <property type="component" value="Unassembled WGS sequence"/>
</dbReference>
<reference evidence="1" key="1">
    <citation type="submission" date="2020-11" db="EMBL/GenBank/DDBJ databases">
        <title>Isolation and identification of active actinomycetes.</title>
        <authorList>
            <person name="Sun X."/>
        </authorList>
    </citation>
    <scope>NUCLEOTIDE SEQUENCE</scope>
    <source>
        <strain evidence="1">NEAU-A11</strain>
    </source>
</reference>
<name>A0A931FXD1_9ACTN</name>
<protein>
    <recommendedName>
        <fullName evidence="3">Minor tail protein</fullName>
    </recommendedName>
</protein>
<evidence type="ECO:0000313" key="2">
    <source>
        <dbReference type="Proteomes" id="UP000598146"/>
    </source>
</evidence>
<proteinExistence type="predicted"/>
<comment type="caution">
    <text evidence="1">The sequence shown here is derived from an EMBL/GenBank/DDBJ whole genome shotgun (WGS) entry which is preliminary data.</text>
</comment>
<evidence type="ECO:0000313" key="1">
    <source>
        <dbReference type="EMBL" id="MBG0560731.1"/>
    </source>
</evidence>
<dbReference type="EMBL" id="JADQTO010000002">
    <property type="protein sequence ID" value="MBG0560731.1"/>
    <property type="molecule type" value="Genomic_DNA"/>
</dbReference>
<organism evidence="1 2">
    <name type="scientific">Actinoplanes aureus</name>
    <dbReference type="NCBI Taxonomy" id="2792083"/>
    <lineage>
        <taxon>Bacteria</taxon>
        <taxon>Bacillati</taxon>
        <taxon>Actinomycetota</taxon>
        <taxon>Actinomycetes</taxon>
        <taxon>Micromonosporales</taxon>
        <taxon>Micromonosporaceae</taxon>
        <taxon>Actinoplanes</taxon>
    </lineage>
</organism>
<sequence length="265" mass="28664">MSVTLTYDSTLARVRVSATVGGTVAYAVVDRSVNGIRWTTIRGGDHLAPAGGVVASNDYEFPPGVAITYRVRGYSDAGVLLSTETAVITAVIERVWLKSVARPFLNRPVTVLDRPQVSRKNRGGLFEIKGRSLPIVVSEVRGPAEWELRVRTDSPAQTRALELLLAVGDVLYVQVPDDYDDVPGGYVSVGTTGRRRLSALPGDRRQVWALPMTEVAPPGPDVVGATVTWQSLLAEFGTWADVLAFFATWADVLEYVADPETVIVP</sequence>
<dbReference type="AlphaFoldDB" id="A0A931FXD1"/>
<dbReference type="RefSeq" id="WP_196412533.1">
    <property type="nucleotide sequence ID" value="NZ_JADQTO010000002.1"/>
</dbReference>